<name>A0ACB7JC62_PLECO</name>
<protein>
    <submittedName>
        <fullName evidence="1">Uncharacterized protein</fullName>
    </submittedName>
</protein>
<sequence length="717" mass="81986">MATRTPPPINRVVKSTPALRKISSTKPFEATEPLVQEVKRDMAREMKGNWIGPCPLEHFFESMNAPPEDDLSLGQPNVPATYFKDQRVTCEKDLYKSLPPLINGKAGYQSLLPNHTLVDTSNHADPNSEKGAKIRPDLGHYEHGVVSEEHPTMLDLIILAYEVKKARKEDIVNDTMKCTKPLPHDDCQAPYEKTCQTSTITRGQLANYATQICRRQHRTHFYMVFIFHPFIRFIRWDRAGAIVTKRMNYVEDCTPLVRFLYLFGRLDRAGKGFDPTVQPASQAEAEEAKKYLKRWEPKLERTVFKMDVPAANGKMRQFLVWGSLADPESPLGRATRGYPAVEVIDGVVSTKPVFLKEQWRSVAVRPEVETLGELNENGVPHVPTLLCGGDLPGQETKTHEISIGNWRVGHKRIDKRIHTRFVVAEVGQPLENFPSSKVMLGAIYNAFQGHDQAYNKCKIWHRDISGGNILILDNNKGLLSDWDLARKEADLDNGARAHERTGTWPFMSVGLLQQPNKQHTTRDDLESFFWVILYYGLHYLPHTHRDSLAHMMKEIFDQYDFAERDGMARGGNNKDALVRRGRYLGSRRSQQFSFIGCQPLTEFLFDCLDLLGKWDLRYDPTIQSWEEDGYIPASHAEMEPLWRQALQSPLWPVADHAVDQVQLSKRLDFIVRGERPERKGSKRSDPHDSIQDDEDDDDECSPRKRRKTCHGSEAAHL</sequence>
<gene>
    <name evidence="1" type="ORF">CCMSSC00406_0008965</name>
</gene>
<organism evidence="1 2">
    <name type="scientific">Pleurotus cornucopiae</name>
    <name type="common">Cornucopia mushroom</name>
    <dbReference type="NCBI Taxonomy" id="5321"/>
    <lineage>
        <taxon>Eukaryota</taxon>
        <taxon>Fungi</taxon>
        <taxon>Dikarya</taxon>
        <taxon>Basidiomycota</taxon>
        <taxon>Agaricomycotina</taxon>
        <taxon>Agaricomycetes</taxon>
        <taxon>Agaricomycetidae</taxon>
        <taxon>Agaricales</taxon>
        <taxon>Pleurotineae</taxon>
        <taxon>Pleurotaceae</taxon>
        <taxon>Pleurotus</taxon>
    </lineage>
</organism>
<dbReference type="Proteomes" id="UP000824881">
    <property type="component" value="Unassembled WGS sequence"/>
</dbReference>
<evidence type="ECO:0000313" key="1">
    <source>
        <dbReference type="EMBL" id="KAG9226993.1"/>
    </source>
</evidence>
<accession>A0ACB7JC62</accession>
<reference evidence="1 2" key="1">
    <citation type="journal article" date="2021" name="Appl. Environ. Microbiol.">
        <title>Genetic linkage and physical mapping for an oyster mushroom Pleurotus cornucopiae and QTL analysis for the trait cap color.</title>
        <authorList>
            <person name="Zhang Y."/>
            <person name="Gao W."/>
            <person name="Sonnenberg A."/>
            <person name="Chen Q."/>
            <person name="Zhang J."/>
            <person name="Huang C."/>
        </authorList>
    </citation>
    <scope>NUCLEOTIDE SEQUENCE [LARGE SCALE GENOMIC DNA]</scope>
    <source>
        <strain evidence="1">CCMSSC00406</strain>
    </source>
</reference>
<comment type="caution">
    <text evidence="1">The sequence shown here is derived from an EMBL/GenBank/DDBJ whole genome shotgun (WGS) entry which is preliminary data.</text>
</comment>
<proteinExistence type="predicted"/>
<dbReference type="EMBL" id="WQMT02000002">
    <property type="protein sequence ID" value="KAG9226993.1"/>
    <property type="molecule type" value="Genomic_DNA"/>
</dbReference>
<keyword evidence="2" id="KW-1185">Reference proteome</keyword>
<evidence type="ECO:0000313" key="2">
    <source>
        <dbReference type="Proteomes" id="UP000824881"/>
    </source>
</evidence>